<organism evidence="1 2">
    <name type="scientific">Sorangium cellulosum</name>
    <name type="common">Polyangium cellulosum</name>
    <dbReference type="NCBI Taxonomy" id="56"/>
    <lineage>
        <taxon>Bacteria</taxon>
        <taxon>Pseudomonadati</taxon>
        <taxon>Myxococcota</taxon>
        <taxon>Polyangia</taxon>
        <taxon>Polyangiales</taxon>
        <taxon>Polyangiaceae</taxon>
        <taxon>Sorangium</taxon>
    </lineage>
</organism>
<comment type="caution">
    <text evidence="1">The sequence shown here is derived from an EMBL/GenBank/DDBJ whole genome shotgun (WGS) entry which is preliminary data.</text>
</comment>
<name>A0A150QK25_SORCE</name>
<protein>
    <submittedName>
        <fullName evidence="1">Uncharacterized protein</fullName>
    </submittedName>
</protein>
<proteinExistence type="predicted"/>
<gene>
    <name evidence="1" type="ORF">BE15_10960</name>
</gene>
<evidence type="ECO:0000313" key="2">
    <source>
        <dbReference type="Proteomes" id="UP000075260"/>
    </source>
</evidence>
<sequence length="137" mass="14770">MYGKTRLPVTNSSSSITFLSAGAAMATRMRSSRTSTGKSLCFAAISRGRIERSPSLMQTWLRSMPGTPLCSERAFSAATSETVPLSMRFVARGTPFARASRSACSSWGWVTALCCRRMRPSGFLLASCVIPRAESEG</sequence>
<dbReference type="Proteomes" id="UP000075260">
    <property type="component" value="Unassembled WGS sequence"/>
</dbReference>
<dbReference type="AlphaFoldDB" id="A0A150QK25"/>
<reference evidence="1 2" key="1">
    <citation type="submission" date="2014-02" db="EMBL/GenBank/DDBJ databases">
        <title>The small core and large imbalanced accessory genome model reveals a collaborative survival strategy of Sorangium cellulosum strains in nature.</title>
        <authorList>
            <person name="Han K."/>
            <person name="Peng R."/>
            <person name="Blom J."/>
            <person name="Li Y.-Z."/>
        </authorList>
    </citation>
    <scope>NUCLEOTIDE SEQUENCE [LARGE SCALE GENOMIC DNA]</scope>
    <source>
        <strain evidence="1 2">So0008-312</strain>
    </source>
</reference>
<accession>A0A150QK25</accession>
<evidence type="ECO:0000313" key="1">
    <source>
        <dbReference type="EMBL" id="KYF68300.1"/>
    </source>
</evidence>
<dbReference type="EMBL" id="JEMA01000581">
    <property type="protein sequence ID" value="KYF68300.1"/>
    <property type="molecule type" value="Genomic_DNA"/>
</dbReference>